<evidence type="ECO:0000256" key="20">
    <source>
        <dbReference type="PROSITE-ProRule" id="PRU00322"/>
    </source>
</evidence>
<dbReference type="PROSITE" id="PS50196">
    <property type="entry name" value="RANBD1"/>
    <property type="match status" value="2"/>
</dbReference>
<gene>
    <name evidence="24" type="ORF">pdam_00001251</name>
</gene>
<dbReference type="PANTHER" id="PTHR23138">
    <property type="entry name" value="RAN BINDING PROTEIN"/>
    <property type="match status" value="1"/>
</dbReference>
<dbReference type="SUPFAM" id="SSF50729">
    <property type="entry name" value="PH domain-like"/>
    <property type="match status" value="2"/>
</dbReference>
<evidence type="ECO:0000256" key="17">
    <source>
        <dbReference type="ARBA" id="ARBA00068609"/>
    </source>
</evidence>
<feature type="domain" description="RanBD1" evidence="22">
    <location>
        <begin position="133"/>
        <end position="270"/>
    </location>
</feature>
<evidence type="ECO:0000256" key="7">
    <source>
        <dbReference type="ARBA" id="ARBA00022771"/>
    </source>
</evidence>
<dbReference type="PROSITE" id="PS01358">
    <property type="entry name" value="ZF_RANBP2_1"/>
    <property type="match status" value="3"/>
</dbReference>
<keyword evidence="4" id="KW-0813">Transport</keyword>
<dbReference type="SMART" id="SM00547">
    <property type="entry name" value="ZnF_RBZ"/>
    <property type="match status" value="3"/>
</dbReference>
<dbReference type="OrthoDB" id="2357150at2759"/>
<feature type="region of interest" description="Disordered" evidence="21">
    <location>
        <begin position="36"/>
        <end position="66"/>
    </location>
</feature>
<dbReference type="InterPro" id="IPR036443">
    <property type="entry name" value="Znf_RanBP2_sf"/>
</dbReference>
<evidence type="ECO:0000256" key="3">
    <source>
        <dbReference type="ARBA" id="ARBA00004567"/>
    </source>
</evidence>
<feature type="compositionally biased region" description="Polar residues" evidence="21">
    <location>
        <begin position="540"/>
        <end position="553"/>
    </location>
</feature>
<evidence type="ECO:0000256" key="16">
    <source>
        <dbReference type="ARBA" id="ARBA00060842"/>
    </source>
</evidence>
<keyword evidence="13" id="KW-0906">Nuclear pore complex</keyword>
<dbReference type="Proteomes" id="UP000275408">
    <property type="component" value="Unassembled WGS sequence"/>
</dbReference>
<evidence type="ECO:0000259" key="22">
    <source>
        <dbReference type="PROSITE" id="PS50196"/>
    </source>
</evidence>
<evidence type="ECO:0000256" key="6">
    <source>
        <dbReference type="ARBA" id="ARBA00022737"/>
    </source>
</evidence>
<dbReference type="GO" id="GO:0015031">
    <property type="term" value="P:protein transport"/>
    <property type="evidence" value="ECO:0007669"/>
    <property type="project" value="UniProtKB-KW"/>
</dbReference>
<dbReference type="GO" id="GO:0005096">
    <property type="term" value="F:GTPase activator activity"/>
    <property type="evidence" value="ECO:0007669"/>
    <property type="project" value="TreeGrafter"/>
</dbReference>
<dbReference type="STRING" id="46731.A0A3M6TL34"/>
<dbReference type="FunFam" id="4.10.1060.10:FF:000001">
    <property type="entry name" value="Nuclear pore complex protein Nup153"/>
    <property type="match status" value="3"/>
</dbReference>
<feature type="region of interest" description="Disordered" evidence="21">
    <location>
        <begin position="1067"/>
        <end position="1134"/>
    </location>
</feature>
<evidence type="ECO:0000313" key="25">
    <source>
        <dbReference type="Proteomes" id="UP000275408"/>
    </source>
</evidence>
<keyword evidence="25" id="KW-1185">Reference proteome</keyword>
<keyword evidence="7 20" id="KW-0863">Zinc-finger</keyword>
<dbReference type="PANTHER" id="PTHR23138:SF87">
    <property type="entry name" value="E3 SUMO-PROTEIN LIGASE RANBP2"/>
    <property type="match status" value="1"/>
</dbReference>
<comment type="cofactor">
    <cofactor evidence="1">
        <name>Zn(2+)</name>
        <dbReference type="ChEBI" id="CHEBI:29105"/>
    </cofactor>
</comment>
<evidence type="ECO:0000256" key="21">
    <source>
        <dbReference type="SAM" id="MobiDB-lite"/>
    </source>
</evidence>
<dbReference type="Pfam" id="PF00638">
    <property type="entry name" value="Ran_BP1"/>
    <property type="match status" value="2"/>
</dbReference>
<evidence type="ECO:0000256" key="15">
    <source>
        <dbReference type="ARBA" id="ARBA00023242"/>
    </source>
</evidence>
<feature type="compositionally biased region" description="Low complexity" evidence="21">
    <location>
        <begin position="656"/>
        <end position="690"/>
    </location>
</feature>
<evidence type="ECO:0000256" key="10">
    <source>
        <dbReference type="ARBA" id="ARBA00022927"/>
    </source>
</evidence>
<evidence type="ECO:0000256" key="14">
    <source>
        <dbReference type="ARBA" id="ARBA00023136"/>
    </source>
</evidence>
<keyword evidence="9" id="KW-0862">Zinc</keyword>
<dbReference type="OMA" id="MSNISCE"/>
<dbReference type="GO" id="GO:0008270">
    <property type="term" value="F:zinc ion binding"/>
    <property type="evidence" value="ECO:0007669"/>
    <property type="project" value="UniProtKB-KW"/>
</dbReference>
<dbReference type="PROSITE" id="PS50199">
    <property type="entry name" value="ZF_RANBP2_2"/>
    <property type="match status" value="3"/>
</dbReference>
<comment type="subcellular location">
    <subcellularLocation>
        <location evidence="2">Nucleus membrane</location>
    </subcellularLocation>
    <subcellularLocation>
        <location evidence="3">Nucleus</location>
        <location evidence="3">Nuclear pore complex</location>
    </subcellularLocation>
</comment>
<organism evidence="24 25">
    <name type="scientific">Pocillopora damicornis</name>
    <name type="common">Cauliflower coral</name>
    <name type="synonym">Millepora damicornis</name>
    <dbReference type="NCBI Taxonomy" id="46731"/>
    <lineage>
        <taxon>Eukaryota</taxon>
        <taxon>Metazoa</taxon>
        <taxon>Cnidaria</taxon>
        <taxon>Anthozoa</taxon>
        <taxon>Hexacorallia</taxon>
        <taxon>Scleractinia</taxon>
        <taxon>Astrocoeniina</taxon>
        <taxon>Pocilloporidae</taxon>
        <taxon>Pocillopora</taxon>
    </lineage>
</organism>
<protein>
    <recommendedName>
        <fullName evidence="17">Nuclear pore complex protein Nup153</fullName>
    </recommendedName>
    <alternativeName>
        <fullName evidence="19">153 kDa nucleoporin</fullName>
    </alternativeName>
    <alternativeName>
        <fullName evidence="18">Nucleoporin Nup153</fullName>
    </alternativeName>
</protein>
<feature type="compositionally biased region" description="Polar residues" evidence="21">
    <location>
        <begin position="47"/>
        <end position="66"/>
    </location>
</feature>
<feature type="region of interest" description="Disordered" evidence="21">
    <location>
        <begin position="117"/>
        <end position="138"/>
    </location>
</feature>
<keyword evidence="6" id="KW-0677">Repeat</keyword>
<evidence type="ECO:0000256" key="1">
    <source>
        <dbReference type="ARBA" id="ARBA00001947"/>
    </source>
</evidence>
<feature type="compositionally biased region" description="Polar residues" evidence="21">
    <location>
        <begin position="1067"/>
        <end position="1085"/>
    </location>
</feature>
<dbReference type="Gene3D" id="4.10.1060.10">
    <property type="entry name" value="Zinc finger, RanBP2-type"/>
    <property type="match status" value="3"/>
</dbReference>
<comment type="similarity">
    <text evidence="16">Belongs to the NUP153 family.</text>
</comment>
<feature type="region of interest" description="Disordered" evidence="21">
    <location>
        <begin position="357"/>
        <end position="406"/>
    </location>
</feature>
<dbReference type="SUPFAM" id="SSF90209">
    <property type="entry name" value="Ran binding protein zinc finger-like"/>
    <property type="match status" value="3"/>
</dbReference>
<comment type="caution">
    <text evidence="24">The sequence shown here is derived from an EMBL/GenBank/DDBJ whole genome shotgun (WGS) entry which is preliminary data.</text>
</comment>
<feature type="domain" description="RanBP2-type" evidence="23">
    <location>
        <begin position="878"/>
        <end position="907"/>
    </location>
</feature>
<feature type="region of interest" description="Disordered" evidence="21">
    <location>
        <begin position="1024"/>
        <end position="1050"/>
    </location>
</feature>
<dbReference type="SMART" id="SM00160">
    <property type="entry name" value="RanBD"/>
    <property type="match status" value="2"/>
</dbReference>
<evidence type="ECO:0000256" key="18">
    <source>
        <dbReference type="ARBA" id="ARBA00078197"/>
    </source>
</evidence>
<evidence type="ECO:0000256" key="4">
    <source>
        <dbReference type="ARBA" id="ARBA00022448"/>
    </source>
</evidence>
<keyword evidence="10" id="KW-0653">Protein transport</keyword>
<keyword evidence="15" id="KW-0539">Nucleus</keyword>
<feature type="compositionally biased region" description="Polar residues" evidence="21">
    <location>
        <begin position="373"/>
        <end position="392"/>
    </location>
</feature>
<evidence type="ECO:0000256" key="9">
    <source>
        <dbReference type="ARBA" id="ARBA00022833"/>
    </source>
</evidence>
<evidence type="ECO:0000259" key="23">
    <source>
        <dbReference type="PROSITE" id="PS50199"/>
    </source>
</evidence>
<accession>A0A3M6TL34</accession>
<dbReference type="GO" id="GO:0005737">
    <property type="term" value="C:cytoplasm"/>
    <property type="evidence" value="ECO:0007669"/>
    <property type="project" value="TreeGrafter"/>
</dbReference>
<evidence type="ECO:0000256" key="19">
    <source>
        <dbReference type="ARBA" id="ARBA00079437"/>
    </source>
</evidence>
<keyword evidence="12" id="KW-0238">DNA-binding</keyword>
<keyword evidence="11" id="KW-0811">Translocation</keyword>
<feature type="region of interest" description="Disordered" evidence="21">
    <location>
        <begin position="980"/>
        <end position="1007"/>
    </location>
</feature>
<feature type="compositionally biased region" description="Polar residues" evidence="21">
    <location>
        <begin position="1104"/>
        <end position="1113"/>
    </location>
</feature>
<feature type="domain" description="RanBD1" evidence="22">
    <location>
        <begin position="715"/>
        <end position="852"/>
    </location>
</feature>
<evidence type="ECO:0000256" key="2">
    <source>
        <dbReference type="ARBA" id="ARBA00004126"/>
    </source>
</evidence>
<dbReference type="CDD" id="cd13176">
    <property type="entry name" value="RanBD_RanBP2-like"/>
    <property type="match status" value="2"/>
</dbReference>
<feature type="compositionally biased region" description="Basic and acidic residues" evidence="21">
    <location>
        <begin position="604"/>
        <end position="647"/>
    </location>
</feature>
<dbReference type="AlphaFoldDB" id="A0A3M6TL34"/>
<proteinExistence type="inferred from homology"/>
<reference evidence="24 25" key="1">
    <citation type="journal article" date="2018" name="Sci. Rep.">
        <title>Comparative analysis of the Pocillopora damicornis genome highlights role of immune system in coral evolution.</title>
        <authorList>
            <person name="Cunning R."/>
            <person name="Bay R.A."/>
            <person name="Gillette P."/>
            <person name="Baker A.C."/>
            <person name="Traylor-Knowles N."/>
        </authorList>
    </citation>
    <scope>NUCLEOTIDE SEQUENCE [LARGE SCALE GENOMIC DNA]</scope>
    <source>
        <strain evidence="24">RSMAS</strain>
        <tissue evidence="24">Whole animal</tissue>
    </source>
</reference>
<dbReference type="InterPro" id="IPR000156">
    <property type="entry name" value="Ran_bind_dom"/>
</dbReference>
<feature type="region of interest" description="Disordered" evidence="21">
    <location>
        <begin position="520"/>
        <end position="719"/>
    </location>
</feature>
<dbReference type="InterPro" id="IPR011993">
    <property type="entry name" value="PH-like_dom_sf"/>
</dbReference>
<sequence length="1134" mass="122716">MIIFEKGVTADLKEKAKRLQLPSNFFGYECSAPEVSSDLSETDARQSDQPTSDPIPEGSSTSTSNKTGFLFGSASVSSLTFQSIVASSLGSSPFGQKTQGTFGGFSGAGSQLFASQNADEDDEAGDGNHDGPHFEPIIPLPEKIDVKTGEEDEEVIFSHRTKLYRFAAEDKQWKERGVGDIKLLKNRQSGKMRVLMRRDQVLKICANHQITAEMKLQPNAGSDRSWVWSTMADFSEGECKAEQLAVRFKSEDTAKLFKEKFEECQGMLRNETPMKLQVTPKTTDAKEDLVTKFKPAEGSWECSDCMVNNDSDKVQCSACGNVKPGAEPSQGQKKEANASFLFGGSSLSSSGGGFMFGSGGSSQEGDTKPVFTFGSSNQKSNPSSGFSFTFGSLKQAGPGSEQQTEYTNGNLSLFNEQKPVEEADDSKDDHDGQELSENQSSANLAKEERINEDARKDVMTKFQPAEGSWECEICMVNNERDKVECAACGSVKSGVEVIKEQKQDSKSLFPFGFGSSSSGGVFSFGSGGTSQGDSKPVFTFGSQNQTSTPSSGVAFSFGSIDQGENLSEQETKRNPKAGSLTDPADNEGADDTKDDQNQNIQEGVDVKEKAQVEEVGTKEDSSTLESDKDSAPAMQDTKDTLPNKEQKFLFGSPNVSSLSFQSIASSSLSNSPFGKKPTSGNSPSGFPGSGTKLFTTPHSADRDESTTEEDNEGPHFEPIIPLPEKIDVKTGEEDEEVMFSHRAKLYRFVAEDKQWKERGVGDIKLLKNRRSGKIRVLMRRDQVLKICANHQVTAEMKLKPNAGSEKSWVWSTMADFSEQECRAEQLAVRFKSEDIAKQFKEKFEECQEMLKNSTLMESGVQPKSTDAKEDLVAKFKPTEGSWECSICMVNNDSDKVACAACGSVKGGAEPSQGQKEGTKPLFALGSEASSSGGRFTFGSDGTNQGGVTNPAFIFGGSKQTSNPSSGVPFTFGSLKLGGLESEQQSEEINVKNHSLNDNAPDEEANDTAGDMVEKALTREELLEEQYDESKNQSGGTEASPNLHENPEGITCDETPLVLVKEEVETSITPVVTRNEDSVSSGTKASPNLHENPEGMSVNEEVNEDNVSSGTEASPNLHKNPEGMSVNEEVNEDNV</sequence>
<keyword evidence="5" id="KW-0479">Metal-binding</keyword>
<dbReference type="GO" id="GO:0003677">
    <property type="term" value="F:DNA binding"/>
    <property type="evidence" value="ECO:0007669"/>
    <property type="project" value="UniProtKB-KW"/>
</dbReference>
<dbReference type="GO" id="GO:0031965">
    <property type="term" value="C:nuclear membrane"/>
    <property type="evidence" value="ECO:0007669"/>
    <property type="project" value="UniProtKB-SubCell"/>
</dbReference>
<dbReference type="InterPro" id="IPR045255">
    <property type="entry name" value="RanBP1-like"/>
</dbReference>
<feature type="domain" description="RanBP2-type" evidence="23">
    <location>
        <begin position="465"/>
        <end position="494"/>
    </location>
</feature>
<dbReference type="Pfam" id="PF00641">
    <property type="entry name" value="Zn_ribbon_RanBP"/>
    <property type="match status" value="3"/>
</dbReference>
<evidence type="ECO:0000256" key="12">
    <source>
        <dbReference type="ARBA" id="ARBA00023125"/>
    </source>
</evidence>
<dbReference type="GO" id="GO:0005643">
    <property type="term" value="C:nuclear pore"/>
    <property type="evidence" value="ECO:0007669"/>
    <property type="project" value="UniProtKB-SubCell"/>
</dbReference>
<evidence type="ECO:0000256" key="11">
    <source>
        <dbReference type="ARBA" id="ARBA00023010"/>
    </source>
</evidence>
<dbReference type="InterPro" id="IPR001876">
    <property type="entry name" value="Znf_RanBP2"/>
</dbReference>
<name>A0A3M6TL34_POCDA</name>
<keyword evidence="14" id="KW-0472">Membrane</keyword>
<evidence type="ECO:0000313" key="24">
    <source>
        <dbReference type="EMBL" id="RMX42066.1"/>
    </source>
</evidence>
<dbReference type="Gene3D" id="2.30.29.30">
    <property type="entry name" value="Pleckstrin-homology domain (PH domain)/Phosphotyrosine-binding domain (PTB)"/>
    <property type="match status" value="2"/>
</dbReference>
<dbReference type="EMBL" id="RCHS01003423">
    <property type="protein sequence ID" value="RMX42066.1"/>
    <property type="molecule type" value="Genomic_DNA"/>
</dbReference>
<evidence type="ECO:0000256" key="8">
    <source>
        <dbReference type="ARBA" id="ARBA00022816"/>
    </source>
</evidence>
<feature type="domain" description="RanBP2-type" evidence="23">
    <location>
        <begin position="296"/>
        <end position="325"/>
    </location>
</feature>
<keyword evidence="8" id="KW-0509">mRNA transport</keyword>
<dbReference type="FunFam" id="2.30.29.30:FF:000018">
    <property type="entry name" value="E3 SUMO-protein ligase RanBP2"/>
    <property type="match status" value="2"/>
</dbReference>
<dbReference type="GO" id="GO:0051028">
    <property type="term" value="P:mRNA transport"/>
    <property type="evidence" value="ECO:0007669"/>
    <property type="project" value="UniProtKB-KW"/>
</dbReference>
<evidence type="ECO:0000256" key="13">
    <source>
        <dbReference type="ARBA" id="ARBA00023132"/>
    </source>
</evidence>
<evidence type="ECO:0000256" key="5">
    <source>
        <dbReference type="ARBA" id="ARBA00022723"/>
    </source>
</evidence>
<feature type="region of interest" description="Disordered" evidence="21">
    <location>
        <begin position="419"/>
        <end position="449"/>
    </location>
</feature>